<dbReference type="Pfam" id="PF25362">
    <property type="entry name" value="bPH_11"/>
    <property type="match status" value="1"/>
</dbReference>
<accession>A0ABX5QFE5</accession>
<feature type="transmembrane region" description="Helical" evidence="1">
    <location>
        <begin position="6"/>
        <end position="25"/>
    </location>
</feature>
<keyword evidence="1" id="KW-0472">Membrane</keyword>
<evidence type="ECO:0000313" key="4">
    <source>
        <dbReference type="Proteomes" id="UP000285768"/>
    </source>
</evidence>
<evidence type="ECO:0000313" key="3">
    <source>
        <dbReference type="EMBL" id="QAB17765.1"/>
    </source>
</evidence>
<keyword evidence="1" id="KW-0812">Transmembrane</keyword>
<keyword evidence="4" id="KW-1185">Reference proteome</keyword>
<feature type="domain" description="PH" evidence="2">
    <location>
        <begin position="40"/>
        <end position="166"/>
    </location>
</feature>
<reference evidence="3 4" key="1">
    <citation type="submission" date="2019-01" db="EMBL/GenBank/DDBJ databases">
        <title>Leucobacter muris sp. nov. isolated from the nose of a laboratory mouse.</title>
        <authorList>
            <person name="Benga L."/>
            <person name="Sproeer C."/>
            <person name="Schumann P."/>
            <person name="Verbarg S."/>
            <person name="Bunk B."/>
            <person name="Engelhardt E."/>
            <person name="Benten P.M."/>
            <person name="Sager M."/>
        </authorList>
    </citation>
    <scope>NUCLEOTIDE SEQUENCE [LARGE SCALE GENOMIC DNA]</scope>
    <source>
        <strain evidence="3 4">DSM 101948</strain>
    </source>
</reference>
<dbReference type="Proteomes" id="UP000285768">
    <property type="component" value="Chromosome"/>
</dbReference>
<sequence length="191" mass="20193">MSAYSIALLFGAVGVLVLVGMWCSWRARLKRDAAAAASSDEPGGEIIERFPRAGYVSTTAAGAPLERIALPGLRYKGYAEVTVRRDGVTIQVTGERPVHIAADRVLGTGDAGVRIGKAVERGGLSLLAWRADETHGDSEAGGESRTLESSFRFADPAEQRRFAEAIEQILTPAMCGAPGQTDTDGTTQEDA</sequence>
<proteinExistence type="predicted"/>
<dbReference type="EMBL" id="CP035037">
    <property type="protein sequence ID" value="QAB17765.1"/>
    <property type="molecule type" value="Genomic_DNA"/>
</dbReference>
<name>A0ABX5QFE5_9MICO</name>
<evidence type="ECO:0000259" key="2">
    <source>
        <dbReference type="Pfam" id="PF25362"/>
    </source>
</evidence>
<dbReference type="InterPro" id="IPR057446">
    <property type="entry name" value="PH_bac"/>
</dbReference>
<organism evidence="3 4">
    <name type="scientific">Leucobacter muris</name>
    <dbReference type="NCBI Taxonomy" id="1935379"/>
    <lineage>
        <taxon>Bacteria</taxon>
        <taxon>Bacillati</taxon>
        <taxon>Actinomycetota</taxon>
        <taxon>Actinomycetes</taxon>
        <taxon>Micrococcales</taxon>
        <taxon>Microbacteriaceae</taxon>
        <taxon>Leucobacter</taxon>
    </lineage>
</organism>
<keyword evidence="1" id="KW-1133">Transmembrane helix</keyword>
<protein>
    <recommendedName>
        <fullName evidence="2">PH domain-containing protein</fullName>
    </recommendedName>
</protein>
<evidence type="ECO:0000256" key="1">
    <source>
        <dbReference type="SAM" id="Phobius"/>
    </source>
</evidence>
<gene>
    <name evidence="3" type="ORF">Leucomu_07385</name>
</gene>
<dbReference type="RefSeq" id="WP_017885103.1">
    <property type="nucleotide sequence ID" value="NZ_CP035037.1"/>
</dbReference>